<dbReference type="STRING" id="1590841.A0A2R6PXI6"/>
<keyword evidence="11" id="KW-0472">Membrane</keyword>
<keyword evidence="14" id="KW-1185">Reference proteome</keyword>
<dbReference type="InterPro" id="IPR012334">
    <property type="entry name" value="Pectin_lyas_fold"/>
</dbReference>
<dbReference type="InterPro" id="IPR011050">
    <property type="entry name" value="Pectin_lyase_fold/virulence"/>
</dbReference>
<dbReference type="InterPro" id="IPR033131">
    <property type="entry name" value="Pectinesterase_Asp_AS"/>
</dbReference>
<comment type="catalytic activity">
    <reaction evidence="7 10">
        <text>[(1-&gt;4)-alpha-D-galacturonosyl methyl ester](n) + n H2O = [(1-&gt;4)-alpha-D-galacturonosyl](n) + n methanol + n H(+)</text>
        <dbReference type="Rhea" id="RHEA:22380"/>
        <dbReference type="Rhea" id="RHEA-COMP:14570"/>
        <dbReference type="Rhea" id="RHEA-COMP:14573"/>
        <dbReference type="ChEBI" id="CHEBI:15377"/>
        <dbReference type="ChEBI" id="CHEBI:15378"/>
        <dbReference type="ChEBI" id="CHEBI:17790"/>
        <dbReference type="ChEBI" id="CHEBI:140522"/>
        <dbReference type="ChEBI" id="CHEBI:140523"/>
        <dbReference type="EC" id="3.1.1.11"/>
    </reaction>
</comment>
<comment type="pathway">
    <text evidence="1 10">Glycan metabolism; pectin degradation; 2-dehydro-3-deoxy-D-gluconate from pectin: step 1/5.</text>
</comment>
<evidence type="ECO:0000256" key="9">
    <source>
        <dbReference type="PROSITE-ProRule" id="PRU10040"/>
    </source>
</evidence>
<evidence type="ECO:0000313" key="14">
    <source>
        <dbReference type="Proteomes" id="UP000241394"/>
    </source>
</evidence>
<dbReference type="InParanoid" id="A0A2R6PXI6"/>
<dbReference type="OMA" id="YAEVRCF"/>
<dbReference type="EC" id="3.1.1.11" evidence="3 10"/>
<dbReference type="Gramene" id="PSR98460">
    <property type="protein sequence ID" value="PSR98460"/>
    <property type="gene ID" value="CEY00_Acc01989"/>
</dbReference>
<keyword evidence="6" id="KW-0325">Glycoprotein</keyword>
<evidence type="ECO:0000313" key="13">
    <source>
        <dbReference type="EMBL" id="PSR98460.1"/>
    </source>
</evidence>
<dbReference type="AlphaFoldDB" id="A0A2R6PXI6"/>
<evidence type="ECO:0000256" key="6">
    <source>
        <dbReference type="ARBA" id="ARBA00023180"/>
    </source>
</evidence>
<feature type="domain" description="Pectinesterase catalytic" evidence="12">
    <location>
        <begin position="45"/>
        <end position="318"/>
    </location>
</feature>
<dbReference type="Gene3D" id="2.160.20.10">
    <property type="entry name" value="Single-stranded right-handed beta-helix, Pectin lyase-like"/>
    <property type="match status" value="1"/>
</dbReference>
<feature type="transmembrane region" description="Helical" evidence="11">
    <location>
        <begin position="6"/>
        <end position="28"/>
    </location>
</feature>
<dbReference type="Pfam" id="PF01095">
    <property type="entry name" value="Pectinesterase"/>
    <property type="match status" value="1"/>
</dbReference>
<dbReference type="EMBL" id="NKQK01000022">
    <property type="protein sequence ID" value="PSR98460.1"/>
    <property type="molecule type" value="Genomic_DNA"/>
</dbReference>
<evidence type="ECO:0000256" key="10">
    <source>
        <dbReference type="RuleBase" id="RU000589"/>
    </source>
</evidence>
<dbReference type="PANTHER" id="PTHR31321">
    <property type="entry name" value="ACYL-COA THIOESTER HYDROLASE YBHC-RELATED"/>
    <property type="match status" value="1"/>
</dbReference>
<comment type="function">
    <text evidence="8">Acts in the modification of cell walls via demethylesterification of cell wall pectin.</text>
</comment>
<evidence type="ECO:0000256" key="11">
    <source>
        <dbReference type="SAM" id="Phobius"/>
    </source>
</evidence>
<protein>
    <recommendedName>
        <fullName evidence="3 10">Pectinesterase</fullName>
        <ecNumber evidence="3 10">3.1.1.11</ecNumber>
    </recommendedName>
</protein>
<dbReference type="GO" id="GO:0045490">
    <property type="term" value="P:pectin catabolic process"/>
    <property type="evidence" value="ECO:0007669"/>
    <property type="project" value="UniProtKB-UniRule"/>
</dbReference>
<evidence type="ECO:0000256" key="2">
    <source>
        <dbReference type="ARBA" id="ARBA00008891"/>
    </source>
</evidence>
<organism evidence="13 14">
    <name type="scientific">Actinidia chinensis var. chinensis</name>
    <name type="common">Chinese soft-hair kiwi</name>
    <dbReference type="NCBI Taxonomy" id="1590841"/>
    <lineage>
        <taxon>Eukaryota</taxon>
        <taxon>Viridiplantae</taxon>
        <taxon>Streptophyta</taxon>
        <taxon>Embryophyta</taxon>
        <taxon>Tracheophyta</taxon>
        <taxon>Spermatophyta</taxon>
        <taxon>Magnoliopsida</taxon>
        <taxon>eudicotyledons</taxon>
        <taxon>Gunneridae</taxon>
        <taxon>Pentapetalae</taxon>
        <taxon>asterids</taxon>
        <taxon>Ericales</taxon>
        <taxon>Actinidiaceae</taxon>
        <taxon>Actinidia</taxon>
    </lineage>
</organism>
<comment type="caution">
    <text evidence="13">The sequence shown here is derived from an EMBL/GenBank/DDBJ whole genome shotgun (WGS) entry which is preliminary data.</text>
</comment>
<accession>A0A2R6PXI6</accession>
<gene>
    <name evidence="13" type="ORF">CEY00_Acc01989</name>
</gene>
<comment type="similarity">
    <text evidence="2">Belongs to the pectinesterase family.</text>
</comment>
<dbReference type="SUPFAM" id="SSF51126">
    <property type="entry name" value="Pectin lyase-like"/>
    <property type="match status" value="1"/>
</dbReference>
<evidence type="ECO:0000259" key="12">
    <source>
        <dbReference type="Pfam" id="PF01095"/>
    </source>
</evidence>
<dbReference type="FunFam" id="2.160.20.10:FF:000013">
    <property type="entry name" value="Pectinesterase"/>
    <property type="match status" value="1"/>
</dbReference>
<dbReference type="OrthoDB" id="2019149at2759"/>
<evidence type="ECO:0000256" key="7">
    <source>
        <dbReference type="ARBA" id="ARBA00047928"/>
    </source>
</evidence>
<feature type="active site" evidence="9">
    <location>
        <position position="194"/>
    </location>
</feature>
<dbReference type="FunCoup" id="A0A2R6PXI6">
    <property type="interactions" value="51"/>
</dbReference>
<name>A0A2R6PXI6_ACTCC</name>
<reference evidence="13 14" key="1">
    <citation type="submission" date="2017-07" db="EMBL/GenBank/DDBJ databases">
        <title>An improved, manually edited Actinidia chinensis var. chinensis (kiwifruit) genome highlights the challenges associated with draft genomes and gene prediction in plants.</title>
        <authorList>
            <person name="Pilkington S."/>
            <person name="Crowhurst R."/>
            <person name="Hilario E."/>
            <person name="Nardozza S."/>
            <person name="Fraser L."/>
            <person name="Peng Y."/>
            <person name="Gunaseelan K."/>
            <person name="Simpson R."/>
            <person name="Tahir J."/>
            <person name="Deroles S."/>
            <person name="Templeton K."/>
            <person name="Luo Z."/>
            <person name="Davy M."/>
            <person name="Cheng C."/>
            <person name="Mcneilage M."/>
            <person name="Scaglione D."/>
            <person name="Liu Y."/>
            <person name="Zhang Q."/>
            <person name="Datson P."/>
            <person name="De Silva N."/>
            <person name="Gardiner S."/>
            <person name="Bassett H."/>
            <person name="Chagne D."/>
            <person name="Mccallum J."/>
            <person name="Dzierzon H."/>
            <person name="Deng C."/>
            <person name="Wang Y.-Y."/>
            <person name="Barron N."/>
            <person name="Manako K."/>
            <person name="Bowen J."/>
            <person name="Foster T."/>
            <person name="Erridge Z."/>
            <person name="Tiffin H."/>
            <person name="Waite C."/>
            <person name="Davies K."/>
            <person name="Grierson E."/>
            <person name="Laing W."/>
            <person name="Kirk R."/>
            <person name="Chen X."/>
            <person name="Wood M."/>
            <person name="Montefiori M."/>
            <person name="Brummell D."/>
            <person name="Schwinn K."/>
            <person name="Catanach A."/>
            <person name="Fullerton C."/>
            <person name="Li D."/>
            <person name="Meiyalaghan S."/>
            <person name="Nieuwenhuizen N."/>
            <person name="Read N."/>
            <person name="Prakash R."/>
            <person name="Hunter D."/>
            <person name="Zhang H."/>
            <person name="Mckenzie M."/>
            <person name="Knabel M."/>
            <person name="Harris A."/>
            <person name="Allan A."/>
            <person name="Chen A."/>
            <person name="Janssen B."/>
            <person name="Plunkett B."/>
            <person name="Dwamena C."/>
            <person name="Voogd C."/>
            <person name="Leif D."/>
            <person name="Lafferty D."/>
            <person name="Souleyre E."/>
            <person name="Varkonyi-Gasic E."/>
            <person name="Gambi F."/>
            <person name="Hanley J."/>
            <person name="Yao J.-L."/>
            <person name="Cheung J."/>
            <person name="David K."/>
            <person name="Warren B."/>
            <person name="Marsh K."/>
            <person name="Snowden K."/>
            <person name="Lin-Wang K."/>
            <person name="Brian L."/>
            <person name="Martinez-Sanchez M."/>
            <person name="Wang M."/>
            <person name="Ileperuma N."/>
            <person name="Macnee N."/>
            <person name="Campin R."/>
            <person name="Mcatee P."/>
            <person name="Drummond R."/>
            <person name="Espley R."/>
            <person name="Ireland H."/>
            <person name="Wu R."/>
            <person name="Atkinson R."/>
            <person name="Karunairetnam S."/>
            <person name="Bulley S."/>
            <person name="Chunkath S."/>
            <person name="Hanley Z."/>
            <person name="Storey R."/>
            <person name="Thrimawithana A."/>
            <person name="Thomson S."/>
            <person name="David C."/>
            <person name="Testolin R."/>
        </authorList>
    </citation>
    <scope>NUCLEOTIDE SEQUENCE [LARGE SCALE GENOMIC DNA]</scope>
    <source>
        <strain evidence="14">cv. Red5</strain>
        <tissue evidence="13">Young leaf</tissue>
    </source>
</reference>
<dbReference type="Proteomes" id="UP000241394">
    <property type="component" value="Chromosome LG22"/>
</dbReference>
<keyword evidence="11" id="KW-0812">Transmembrane</keyword>
<dbReference type="GO" id="GO:0042545">
    <property type="term" value="P:cell wall modification"/>
    <property type="evidence" value="ECO:0007669"/>
    <property type="project" value="UniProtKB-UniRule"/>
</dbReference>
<sequence>MSVLEMLIHGWYIFTFLSLFVGFGFANARFHPRFSKRSPTYPTIYVDPSGHGNFSTIQSAIDSIPSNNGKWICIYVKAGEYREQISIPIDKPFIYLKGEGKRKTNVVWNAYDSIVLSPTFISEADNIVAKSITFRNSYNNPPTAANPIRTAVAAKISGDKSAFYRCGFLGFQDTLWDVQGRHYFKLCTIQGAVDFIFGAGQSIYERCTISVIAGGLNGLAGFITAQGRANPAETNGFVFKECNVIGSGETYLGRPWREYARVIFFNTSLSNVVLPQGWNAWGNLHGHQHLLTFAEHECYGVGSNTSMRVKWEAKLSQNMLSWLTSITFVDNEGWIRRQPFNMLI</sequence>
<dbReference type="GO" id="GO:0030599">
    <property type="term" value="F:pectinesterase activity"/>
    <property type="evidence" value="ECO:0007669"/>
    <property type="project" value="UniProtKB-UniRule"/>
</dbReference>
<dbReference type="InterPro" id="IPR000070">
    <property type="entry name" value="Pectinesterase_cat"/>
</dbReference>
<keyword evidence="4 10" id="KW-0378">Hydrolase</keyword>
<evidence type="ECO:0000256" key="1">
    <source>
        <dbReference type="ARBA" id="ARBA00005184"/>
    </source>
</evidence>
<evidence type="ECO:0000256" key="5">
    <source>
        <dbReference type="ARBA" id="ARBA00023085"/>
    </source>
</evidence>
<evidence type="ECO:0000256" key="8">
    <source>
        <dbReference type="ARBA" id="ARBA00057335"/>
    </source>
</evidence>
<keyword evidence="11" id="KW-1133">Transmembrane helix</keyword>
<dbReference type="PANTHER" id="PTHR31321:SF76">
    <property type="entry name" value="PECTINESTERASE 10-RELATED"/>
    <property type="match status" value="1"/>
</dbReference>
<evidence type="ECO:0000256" key="3">
    <source>
        <dbReference type="ARBA" id="ARBA00013229"/>
    </source>
</evidence>
<dbReference type="PROSITE" id="PS00503">
    <property type="entry name" value="PECTINESTERASE_2"/>
    <property type="match status" value="1"/>
</dbReference>
<reference evidence="14" key="2">
    <citation type="journal article" date="2018" name="BMC Genomics">
        <title>A manually annotated Actinidia chinensis var. chinensis (kiwifruit) genome highlights the challenges associated with draft genomes and gene prediction in plants.</title>
        <authorList>
            <person name="Pilkington S.M."/>
            <person name="Crowhurst R."/>
            <person name="Hilario E."/>
            <person name="Nardozza S."/>
            <person name="Fraser L."/>
            <person name="Peng Y."/>
            <person name="Gunaseelan K."/>
            <person name="Simpson R."/>
            <person name="Tahir J."/>
            <person name="Deroles S.C."/>
            <person name="Templeton K."/>
            <person name="Luo Z."/>
            <person name="Davy M."/>
            <person name="Cheng C."/>
            <person name="McNeilage M."/>
            <person name="Scaglione D."/>
            <person name="Liu Y."/>
            <person name="Zhang Q."/>
            <person name="Datson P."/>
            <person name="De Silva N."/>
            <person name="Gardiner S.E."/>
            <person name="Bassett H."/>
            <person name="Chagne D."/>
            <person name="McCallum J."/>
            <person name="Dzierzon H."/>
            <person name="Deng C."/>
            <person name="Wang Y.Y."/>
            <person name="Barron L."/>
            <person name="Manako K."/>
            <person name="Bowen J."/>
            <person name="Foster T.M."/>
            <person name="Erridge Z.A."/>
            <person name="Tiffin H."/>
            <person name="Waite C.N."/>
            <person name="Davies K.M."/>
            <person name="Grierson E.P."/>
            <person name="Laing W.A."/>
            <person name="Kirk R."/>
            <person name="Chen X."/>
            <person name="Wood M."/>
            <person name="Montefiori M."/>
            <person name="Brummell D.A."/>
            <person name="Schwinn K.E."/>
            <person name="Catanach A."/>
            <person name="Fullerton C."/>
            <person name="Li D."/>
            <person name="Meiyalaghan S."/>
            <person name="Nieuwenhuizen N."/>
            <person name="Read N."/>
            <person name="Prakash R."/>
            <person name="Hunter D."/>
            <person name="Zhang H."/>
            <person name="McKenzie M."/>
            <person name="Knabel M."/>
            <person name="Harris A."/>
            <person name="Allan A.C."/>
            <person name="Gleave A."/>
            <person name="Chen A."/>
            <person name="Janssen B.J."/>
            <person name="Plunkett B."/>
            <person name="Ampomah-Dwamena C."/>
            <person name="Voogd C."/>
            <person name="Leif D."/>
            <person name="Lafferty D."/>
            <person name="Souleyre E.J.F."/>
            <person name="Varkonyi-Gasic E."/>
            <person name="Gambi F."/>
            <person name="Hanley J."/>
            <person name="Yao J.L."/>
            <person name="Cheung J."/>
            <person name="David K.M."/>
            <person name="Warren B."/>
            <person name="Marsh K."/>
            <person name="Snowden K.C."/>
            <person name="Lin-Wang K."/>
            <person name="Brian L."/>
            <person name="Martinez-Sanchez M."/>
            <person name="Wang M."/>
            <person name="Ileperuma N."/>
            <person name="Macnee N."/>
            <person name="Campin R."/>
            <person name="McAtee P."/>
            <person name="Drummond R.S.M."/>
            <person name="Espley R.V."/>
            <person name="Ireland H.S."/>
            <person name="Wu R."/>
            <person name="Atkinson R.G."/>
            <person name="Karunairetnam S."/>
            <person name="Bulley S."/>
            <person name="Chunkath S."/>
            <person name="Hanley Z."/>
            <person name="Storey R."/>
            <person name="Thrimawithana A.H."/>
            <person name="Thomson S."/>
            <person name="David C."/>
            <person name="Testolin R."/>
            <person name="Huang H."/>
            <person name="Hellens R.P."/>
            <person name="Schaffer R.J."/>
        </authorList>
    </citation>
    <scope>NUCLEOTIDE SEQUENCE [LARGE SCALE GENOMIC DNA]</scope>
    <source>
        <strain evidence="14">cv. Red5</strain>
    </source>
</reference>
<dbReference type="UniPathway" id="UPA00545">
    <property type="reaction ID" value="UER00823"/>
</dbReference>
<evidence type="ECO:0000256" key="4">
    <source>
        <dbReference type="ARBA" id="ARBA00022801"/>
    </source>
</evidence>
<proteinExistence type="inferred from homology"/>
<keyword evidence="5 10" id="KW-0063">Aspartyl esterase</keyword>